<gene>
    <name evidence="3" type="ORF">ACFFTU_10115</name>
</gene>
<dbReference type="PANTHER" id="PTHR33375:SF1">
    <property type="entry name" value="CHROMOSOME-PARTITIONING PROTEIN PARB-RELATED"/>
    <property type="match status" value="1"/>
</dbReference>
<dbReference type="SUPFAM" id="SSF110849">
    <property type="entry name" value="ParB/Sulfiredoxin"/>
    <property type="match status" value="1"/>
</dbReference>
<feature type="domain" description="ParB/Spo0J HTH" evidence="2">
    <location>
        <begin position="150"/>
        <end position="224"/>
    </location>
</feature>
<organism evidence="3 4">
    <name type="scientific">Streptomyces cremeus</name>
    <dbReference type="NCBI Taxonomy" id="66881"/>
    <lineage>
        <taxon>Bacteria</taxon>
        <taxon>Bacillati</taxon>
        <taxon>Actinomycetota</taxon>
        <taxon>Actinomycetes</taxon>
        <taxon>Kitasatosporales</taxon>
        <taxon>Streptomycetaceae</taxon>
        <taxon>Streptomyces</taxon>
    </lineage>
</organism>
<keyword evidence="4" id="KW-1185">Reference proteome</keyword>
<dbReference type="Gene3D" id="3.90.1530.10">
    <property type="entry name" value="Conserved hypothetical protein from pyrococcus furiosus pfu- 392566-001, ParB domain"/>
    <property type="match status" value="1"/>
</dbReference>
<sequence>MSVADRLGTGSSFGGVPRGRSARGRAKALVQGDVPEYELSRIRLEEVAPTPLNPRRNFGTEEEMTRFGEELRNTQLAACVAISRKAYLKVWPQHELAIDDAQYVLINGERRYRCALHVGLESLDFVVRDDLASSREAFIDHLLKENLEREDFDVVERARGVQQLVLVCSEESPSGARARAAKRLGRDRSWITNQLALLDLPQDLQNMLSTGSLPERDGRLLARRLKEEPGLSVPALLQYLHDHREQEARAREEVKAAAEAIKRRGRSTVEEALTQKNAELAAEQAEAEKVLSADNMPQPVWQDAPAPRVSESAAPVPTEAAPPVAVPAPAPEPVESPAPTPAPARAVPEAELLSADNNSPHAAAPTTDSVALHDDSDASGDGGADTASVRSDAARRLVRQLGATPKEQARTLAAGLSSEELIVLIEELHQHM</sequence>
<evidence type="ECO:0000313" key="3">
    <source>
        <dbReference type="EMBL" id="MFB9520300.1"/>
    </source>
</evidence>
<feature type="region of interest" description="Disordered" evidence="1">
    <location>
        <begin position="1"/>
        <end position="27"/>
    </location>
</feature>
<feature type="region of interest" description="Disordered" evidence="1">
    <location>
        <begin position="285"/>
        <end position="344"/>
    </location>
</feature>
<name>A0ABV5PAS6_STRCM</name>
<feature type="compositionally biased region" description="Pro residues" evidence="1">
    <location>
        <begin position="324"/>
        <end position="342"/>
    </location>
</feature>
<dbReference type="PANTHER" id="PTHR33375">
    <property type="entry name" value="CHROMOSOME-PARTITIONING PROTEIN PARB-RELATED"/>
    <property type="match status" value="1"/>
</dbReference>
<dbReference type="InterPro" id="IPR036086">
    <property type="entry name" value="ParB/Sulfiredoxin_sf"/>
</dbReference>
<dbReference type="SUPFAM" id="SSF109709">
    <property type="entry name" value="KorB DNA-binding domain-like"/>
    <property type="match status" value="1"/>
</dbReference>
<proteinExistence type="predicted"/>
<dbReference type="Pfam" id="PF17762">
    <property type="entry name" value="HTH_ParB"/>
    <property type="match status" value="1"/>
</dbReference>
<accession>A0ABV5PAS6</accession>
<feature type="region of interest" description="Disordered" evidence="1">
    <location>
        <begin position="356"/>
        <end position="391"/>
    </location>
</feature>
<protein>
    <submittedName>
        <fullName evidence="3">ParB/RepB/Spo0J family partition protein</fullName>
    </submittedName>
</protein>
<evidence type="ECO:0000313" key="4">
    <source>
        <dbReference type="Proteomes" id="UP001589718"/>
    </source>
</evidence>
<dbReference type="InterPro" id="IPR041468">
    <property type="entry name" value="HTH_ParB/Spo0J"/>
</dbReference>
<dbReference type="Gene3D" id="1.10.10.2830">
    <property type="match status" value="1"/>
</dbReference>
<dbReference type="InterPro" id="IPR004437">
    <property type="entry name" value="ParB/RepB/Spo0J"/>
</dbReference>
<evidence type="ECO:0000259" key="2">
    <source>
        <dbReference type="Pfam" id="PF17762"/>
    </source>
</evidence>
<dbReference type="NCBIfam" id="TIGR00180">
    <property type="entry name" value="parB_part"/>
    <property type="match status" value="1"/>
</dbReference>
<comment type="caution">
    <text evidence="3">The sequence shown here is derived from an EMBL/GenBank/DDBJ whole genome shotgun (WGS) entry which is preliminary data.</text>
</comment>
<feature type="compositionally biased region" description="Low complexity" evidence="1">
    <location>
        <begin position="311"/>
        <end position="323"/>
    </location>
</feature>
<dbReference type="Proteomes" id="UP001589718">
    <property type="component" value="Unassembled WGS sequence"/>
</dbReference>
<evidence type="ECO:0000256" key="1">
    <source>
        <dbReference type="SAM" id="MobiDB-lite"/>
    </source>
</evidence>
<dbReference type="RefSeq" id="WP_380836866.1">
    <property type="nucleotide sequence ID" value="NZ_JBHMCR010000005.1"/>
</dbReference>
<dbReference type="InterPro" id="IPR050336">
    <property type="entry name" value="Chromosome_partition/occlusion"/>
</dbReference>
<dbReference type="EMBL" id="JBHMCR010000005">
    <property type="protein sequence ID" value="MFB9520300.1"/>
    <property type="molecule type" value="Genomic_DNA"/>
</dbReference>
<reference evidence="3 4" key="1">
    <citation type="submission" date="2024-09" db="EMBL/GenBank/DDBJ databases">
        <authorList>
            <person name="Sun Q."/>
            <person name="Mori K."/>
        </authorList>
    </citation>
    <scope>NUCLEOTIDE SEQUENCE [LARGE SCALE GENOMIC DNA]</scope>
    <source>
        <strain evidence="3 4">JCM 4362</strain>
    </source>
</reference>